<dbReference type="InterPro" id="IPR057733">
    <property type="entry name" value="UBE2O-like_SH3-B"/>
</dbReference>
<dbReference type="FunFam" id="3.10.110.10:FF:000028">
    <property type="entry name" value="Probable ubiquitin-conjugating enzyme E2 23"/>
    <property type="match status" value="1"/>
</dbReference>
<reference evidence="7" key="1">
    <citation type="journal article" date="2013" name="J. Plant Res.">
        <title>Effect of fungi and light on seed germination of three Opuntia species from semiarid lands of central Mexico.</title>
        <authorList>
            <person name="Delgado-Sanchez P."/>
            <person name="Jimenez-Bremont J.F."/>
            <person name="Guerrero-Gonzalez Mde L."/>
            <person name="Flores J."/>
        </authorList>
    </citation>
    <scope>NUCLEOTIDE SEQUENCE</scope>
    <source>
        <tissue evidence="7">Cladode</tissue>
    </source>
</reference>
<dbReference type="PANTHER" id="PTHR46116">
    <property type="entry name" value="(E3-INDEPENDENT) E2 UBIQUITIN-CONJUGATING ENZYME"/>
    <property type="match status" value="1"/>
</dbReference>
<evidence type="ECO:0000256" key="3">
    <source>
        <dbReference type="ARBA" id="ARBA00022741"/>
    </source>
</evidence>
<reference evidence="7" key="2">
    <citation type="submission" date="2020-07" db="EMBL/GenBank/DDBJ databases">
        <authorList>
            <person name="Vera ALvarez R."/>
            <person name="Arias-Moreno D.M."/>
            <person name="Jimenez-Jacinto V."/>
            <person name="Jimenez-Bremont J.F."/>
            <person name="Swaminathan K."/>
            <person name="Moose S.P."/>
            <person name="Guerrero-Gonzalez M.L."/>
            <person name="Marino-Ramirez L."/>
            <person name="Landsman D."/>
            <person name="Rodriguez-Kessler M."/>
            <person name="Delgado-Sanchez P."/>
        </authorList>
    </citation>
    <scope>NUCLEOTIDE SEQUENCE</scope>
    <source>
        <tissue evidence="7">Cladode</tissue>
    </source>
</reference>
<organism evidence="7">
    <name type="scientific">Opuntia streptacantha</name>
    <name type="common">Prickly pear cactus</name>
    <name type="synonym">Opuntia cardona</name>
    <dbReference type="NCBI Taxonomy" id="393608"/>
    <lineage>
        <taxon>Eukaryota</taxon>
        <taxon>Viridiplantae</taxon>
        <taxon>Streptophyta</taxon>
        <taxon>Embryophyta</taxon>
        <taxon>Tracheophyta</taxon>
        <taxon>Spermatophyta</taxon>
        <taxon>Magnoliopsida</taxon>
        <taxon>eudicotyledons</taxon>
        <taxon>Gunneridae</taxon>
        <taxon>Pentapetalae</taxon>
        <taxon>Caryophyllales</taxon>
        <taxon>Cactineae</taxon>
        <taxon>Cactaceae</taxon>
        <taxon>Opuntioideae</taxon>
        <taxon>Opuntia</taxon>
    </lineage>
</organism>
<dbReference type="InterPro" id="IPR016135">
    <property type="entry name" value="UBQ-conjugating_enzyme/RWD"/>
</dbReference>
<protein>
    <recommendedName>
        <fullName evidence="1">E2 ubiquitin-conjugating enzyme</fullName>
        <ecNumber evidence="1">2.3.2.23</ecNumber>
    </recommendedName>
</protein>
<dbReference type="Pfam" id="PF23043">
    <property type="entry name" value="SH3-B_UBE2O"/>
    <property type="match status" value="1"/>
</dbReference>
<dbReference type="InterPro" id="IPR057734">
    <property type="entry name" value="UBE2O-like_SH3-C"/>
</dbReference>
<dbReference type="PANTHER" id="PTHR46116:SF15">
    <property type="entry name" value="(E3-INDEPENDENT) E2 UBIQUITIN-CONJUGATING ENZYME"/>
    <property type="match status" value="1"/>
</dbReference>
<feature type="domain" description="UBC core" evidence="6">
    <location>
        <begin position="628"/>
        <end position="788"/>
    </location>
</feature>
<dbReference type="EMBL" id="GISG01215003">
    <property type="protein sequence ID" value="MBA4662184.1"/>
    <property type="molecule type" value="Transcribed_RNA"/>
</dbReference>
<evidence type="ECO:0000256" key="4">
    <source>
        <dbReference type="ARBA" id="ARBA00022786"/>
    </source>
</evidence>
<keyword evidence="3" id="KW-0547">Nucleotide-binding</keyword>
<dbReference type="EC" id="2.3.2.23" evidence="1"/>
<evidence type="ECO:0000313" key="7">
    <source>
        <dbReference type="EMBL" id="MBA4662184.1"/>
    </source>
</evidence>
<dbReference type="InterPro" id="IPR000608">
    <property type="entry name" value="UBC"/>
</dbReference>
<dbReference type="GO" id="GO:0005524">
    <property type="term" value="F:ATP binding"/>
    <property type="evidence" value="ECO:0007669"/>
    <property type="project" value="UniProtKB-KW"/>
</dbReference>
<dbReference type="Gene3D" id="3.10.110.10">
    <property type="entry name" value="Ubiquitin Conjugating Enzyme"/>
    <property type="match status" value="1"/>
</dbReference>
<evidence type="ECO:0000256" key="2">
    <source>
        <dbReference type="ARBA" id="ARBA00022679"/>
    </source>
</evidence>
<dbReference type="SMART" id="SM00212">
    <property type="entry name" value="UBCc"/>
    <property type="match status" value="1"/>
</dbReference>
<evidence type="ECO:0000259" key="6">
    <source>
        <dbReference type="PROSITE" id="PS50127"/>
    </source>
</evidence>
<dbReference type="InterPro" id="IPR057735">
    <property type="entry name" value="UBE2O-like_tSH3-B"/>
</dbReference>
<proteinExistence type="predicted"/>
<keyword evidence="7" id="KW-0012">Acyltransferase</keyword>
<dbReference type="CDD" id="cd23837">
    <property type="entry name" value="UBCc_UBE2O"/>
    <property type="match status" value="1"/>
</dbReference>
<dbReference type="AlphaFoldDB" id="A0A7C9EJ68"/>
<dbReference type="PROSITE" id="PS50127">
    <property type="entry name" value="UBC_2"/>
    <property type="match status" value="1"/>
</dbReference>
<evidence type="ECO:0000256" key="5">
    <source>
        <dbReference type="ARBA" id="ARBA00022840"/>
    </source>
</evidence>
<sequence>MTMQLFGESDVETFSETSSDDQDDIFSIYGGHAQSILSSLEDSIEKIDDFLSFERGFLHGDIVCSAGNSSGQMGRVIDVEMSVDLENVFGKIIKDVNSSKLQRMRSILVGDYVIHGPWIGRVERVVDNIGILFDDGTKCEIMATEQANLLPLSPNLLDDSLYPYHPGQRVRCGLPTNSYGWLHGISRKKQNEGTIFSVGVGLVYVDWISSAMVGFSTLLPPPTSQQDPKNLTILSCFPNANWQLGDWCVIPSADENCCSKFDDFFSIVKKKIKVDVMWQDGSCSRGLDSHSLFPVSVVNGHDFFPGQFVLEKTGSDDLNIPANRRWGSVRSVDAIERTVKVNWRSTDGVGKDMDDGAMEETVSAYELLEHPDFSFNISDIVFRSEISRLDDFSGKEDCNTDFSGFHTGGFLSCIGNVIGFEDGDVEVQWASGVTTKVAPYEILRIEKDDGSVAAPVFQEENVAELNDEMPESVHNEDLQESLASDAVNCQTVQRNSRFFGLSQVAMGFFSSIAVNFFGSHGSSSLSQSTSFAHAINEGKFGSFDGQEILESCDSLSDMPTMALSDFDAYGSISSKQEFKESSEDTGLVLAENKGLSEFRQFDMVRDCSDHHFHDGVRKGVELSQMKRAWLKKVQQEWNLLENDLPETIYVRIYEERIDLLRAAIVGASGTPYHDGLFFFDVFLPPDYPHVPPLVHYHSGGLRLNPNLYESGKVCLSLLNTWSGSGSEVWNSKSSTILQVLLSLQALVLNAKPYFNEAGYDKQMGRAEGEKNSVSYNENAYLVTCKSMLYILRKPPKHFEGLVEEHFARCSQHILSACKAYMEGAPVGFETSIKHEKGNSTGFKIMLAKLFPKLVEAFTDKGIDCRRFIKSEK</sequence>
<keyword evidence="4" id="KW-0833">Ubl conjugation pathway</keyword>
<dbReference type="Pfam" id="PF23046">
    <property type="entry name" value="tSH3-B_UBE2O"/>
    <property type="match status" value="1"/>
</dbReference>
<keyword evidence="2 7" id="KW-0808">Transferase</keyword>
<dbReference type="GO" id="GO:0061631">
    <property type="term" value="F:ubiquitin conjugating enzyme activity"/>
    <property type="evidence" value="ECO:0007669"/>
    <property type="project" value="UniProtKB-EC"/>
</dbReference>
<name>A0A7C9EJ68_OPUST</name>
<dbReference type="Pfam" id="PF23044">
    <property type="entry name" value="SH3-C_UBE2O"/>
    <property type="match status" value="1"/>
</dbReference>
<keyword evidence="5" id="KW-0067">ATP-binding</keyword>
<accession>A0A7C9EJ68</accession>
<evidence type="ECO:0000256" key="1">
    <source>
        <dbReference type="ARBA" id="ARBA00012486"/>
    </source>
</evidence>
<dbReference type="SUPFAM" id="SSF54495">
    <property type="entry name" value="UBC-like"/>
    <property type="match status" value="1"/>
</dbReference>
<dbReference type="Pfam" id="PF00179">
    <property type="entry name" value="UQ_con"/>
    <property type="match status" value="1"/>
</dbReference>